<proteinExistence type="predicted"/>
<comment type="caution">
    <text evidence="1">The sequence shown here is derived from an EMBL/GenBank/DDBJ whole genome shotgun (WGS) entry which is preliminary data.</text>
</comment>
<reference evidence="1" key="1">
    <citation type="submission" date="2021-02" db="EMBL/GenBank/DDBJ databases">
        <authorList>
            <person name="Dougan E. K."/>
            <person name="Rhodes N."/>
            <person name="Thang M."/>
            <person name="Chan C."/>
        </authorList>
    </citation>
    <scope>NUCLEOTIDE SEQUENCE</scope>
</reference>
<protein>
    <submittedName>
        <fullName evidence="1">Uncharacterized protein</fullName>
    </submittedName>
</protein>
<gene>
    <name evidence="1" type="ORF">PGLA2088_LOCUS26842</name>
</gene>
<organism evidence="1 2">
    <name type="scientific">Polarella glacialis</name>
    <name type="common">Dinoflagellate</name>
    <dbReference type="NCBI Taxonomy" id="89957"/>
    <lineage>
        <taxon>Eukaryota</taxon>
        <taxon>Sar</taxon>
        <taxon>Alveolata</taxon>
        <taxon>Dinophyceae</taxon>
        <taxon>Suessiales</taxon>
        <taxon>Suessiaceae</taxon>
        <taxon>Polarella</taxon>
    </lineage>
</organism>
<evidence type="ECO:0000313" key="1">
    <source>
        <dbReference type="EMBL" id="CAE8690210.1"/>
    </source>
</evidence>
<name>A0A813K4W1_POLGL</name>
<accession>A0A813K4W1</accession>
<dbReference type="AlphaFoldDB" id="A0A813K4W1"/>
<dbReference type="EMBL" id="CAJNNW010027215">
    <property type="protein sequence ID" value="CAE8690210.1"/>
    <property type="molecule type" value="Genomic_DNA"/>
</dbReference>
<feature type="non-terminal residue" evidence="1">
    <location>
        <position position="100"/>
    </location>
</feature>
<sequence length="100" mass="10436">VLRPALVGGAAEVAEVADVSLAPRFEELVAGRDEVWVVVFVKAGVPGAAWSKAASKLRDLVRFGRVDCSKGADFGHAAAPCARAGKGEHVLGYSFNDRGE</sequence>
<evidence type="ECO:0000313" key="2">
    <source>
        <dbReference type="Proteomes" id="UP000626109"/>
    </source>
</evidence>
<dbReference type="Proteomes" id="UP000626109">
    <property type="component" value="Unassembled WGS sequence"/>
</dbReference>
<feature type="non-terminal residue" evidence="1">
    <location>
        <position position="1"/>
    </location>
</feature>